<evidence type="ECO:0000256" key="1">
    <source>
        <dbReference type="ARBA" id="ARBA00017446"/>
    </source>
</evidence>
<dbReference type="InterPro" id="IPR039556">
    <property type="entry name" value="ICL/PEPM"/>
</dbReference>
<accession>A0A2V1H3K4</accession>
<dbReference type="PANTHER" id="PTHR21631">
    <property type="entry name" value="ISOCITRATE LYASE/MALATE SYNTHASE"/>
    <property type="match status" value="1"/>
</dbReference>
<feature type="binding site" evidence="7">
    <location>
        <position position="146"/>
    </location>
    <ligand>
        <name>Mg(2+)</name>
        <dbReference type="ChEBI" id="CHEBI:18420"/>
    </ligand>
</feature>
<proteinExistence type="predicted"/>
<gene>
    <name evidence="8" type="ORF">DC094_08450</name>
</gene>
<evidence type="ECO:0000313" key="9">
    <source>
        <dbReference type="Proteomes" id="UP000244906"/>
    </source>
</evidence>
<evidence type="ECO:0000313" key="8">
    <source>
        <dbReference type="EMBL" id="PVZ70599.1"/>
    </source>
</evidence>
<comment type="caution">
    <text evidence="8">The sequence shown here is derived from an EMBL/GenBank/DDBJ whole genome shotgun (WGS) entry which is preliminary data.</text>
</comment>
<evidence type="ECO:0000256" key="3">
    <source>
        <dbReference type="ARBA" id="ARBA00023239"/>
    </source>
</evidence>
<dbReference type="OrthoDB" id="8629576at2"/>
<keyword evidence="9" id="KW-1185">Reference proteome</keyword>
<keyword evidence="7" id="KW-0460">Magnesium</keyword>
<comment type="cofactor">
    <cofactor evidence="7">
        <name>Mg(2+)</name>
        <dbReference type="ChEBI" id="CHEBI:18420"/>
    </cofactor>
    <text evidence="7">Can also use Mn(2+) ion.</text>
</comment>
<dbReference type="InterPro" id="IPR040442">
    <property type="entry name" value="Pyrv_kinase-like_dom_sf"/>
</dbReference>
<name>A0A2V1H3K4_9GAMM</name>
<dbReference type="AlphaFoldDB" id="A0A2V1H3K4"/>
<dbReference type="Pfam" id="PF00463">
    <property type="entry name" value="ICL"/>
    <property type="match status" value="1"/>
</dbReference>
<dbReference type="Gene3D" id="3.20.20.60">
    <property type="entry name" value="Phosphoenolpyruvate-binding domains"/>
    <property type="match status" value="1"/>
</dbReference>
<sequence>MTAEKMVVLNDQLKPSPSEKLASQWADNPRWNKAQRTYSPQKVTQLQLAQPFDFSTAKAAADNLWSLLNQPELIHCDGTLSPEQAQQQQRSGKLLAYLAGWQITADQNFGFPLYNDFTRFPVNSMPGMVHQLSQTIDPTTMPIIADAEVDCSGVLNAYELMRSYIEAGVAGVHFEDQLMVLKQSGHHEGRVLLPTREAVQKLVAARLAADVANSNTLIFVRCDAHSAALTTSNSDPADAQFLSGTRNQEGYYHTQSSIEHAIARGLAYAPYADVLWLETERPDLLQAAQFSKAIHKQSPGKLLAYNCANDFIWADRFNQTQIAQYHKHLQSLGYKLLFTNSDGFKLKSVSKRKIAAPAFNQMPNALAKAPQQARI</sequence>
<evidence type="ECO:0000256" key="7">
    <source>
        <dbReference type="PIRSR" id="PIRSR001362-3"/>
    </source>
</evidence>
<dbReference type="GO" id="GO:0046872">
    <property type="term" value="F:metal ion binding"/>
    <property type="evidence" value="ECO:0007669"/>
    <property type="project" value="UniProtKB-KW"/>
</dbReference>
<dbReference type="InterPro" id="IPR015813">
    <property type="entry name" value="Pyrv/PenolPyrv_kinase-like_dom"/>
</dbReference>
<dbReference type="RefSeq" id="WP_116686670.1">
    <property type="nucleotide sequence ID" value="NZ_CAWNYD010000002.1"/>
</dbReference>
<keyword evidence="2 7" id="KW-0479">Metal-binding</keyword>
<dbReference type="GO" id="GO:0019752">
    <property type="term" value="P:carboxylic acid metabolic process"/>
    <property type="evidence" value="ECO:0007669"/>
    <property type="project" value="InterPro"/>
</dbReference>
<dbReference type="SUPFAM" id="SSF51621">
    <property type="entry name" value="Phosphoenolpyruvate/pyruvate domain"/>
    <property type="match status" value="1"/>
</dbReference>
<dbReference type="CDD" id="cd00377">
    <property type="entry name" value="ICL_PEPM"/>
    <property type="match status" value="1"/>
</dbReference>
<evidence type="ECO:0000256" key="4">
    <source>
        <dbReference type="ARBA" id="ARBA00023531"/>
    </source>
</evidence>
<dbReference type="EMBL" id="QDDL01000002">
    <property type="protein sequence ID" value="PVZ70599.1"/>
    <property type="molecule type" value="Genomic_DNA"/>
</dbReference>
<dbReference type="PIRSF" id="PIRSF001362">
    <property type="entry name" value="Isocit_lyase"/>
    <property type="match status" value="1"/>
</dbReference>
<dbReference type="InterPro" id="IPR006254">
    <property type="entry name" value="Isocitrate_lyase"/>
</dbReference>
<protein>
    <recommendedName>
        <fullName evidence="1">Isocitrate lyase</fullName>
    </recommendedName>
    <alternativeName>
        <fullName evidence="5">Isocitrase</fullName>
    </alternativeName>
    <alternativeName>
        <fullName evidence="6">Isocitratase</fullName>
    </alternativeName>
</protein>
<organism evidence="8 9">
    <name type="scientific">Pelagibaculum spongiae</name>
    <dbReference type="NCBI Taxonomy" id="2080658"/>
    <lineage>
        <taxon>Bacteria</taxon>
        <taxon>Pseudomonadati</taxon>
        <taxon>Pseudomonadota</taxon>
        <taxon>Gammaproteobacteria</taxon>
        <taxon>Oceanospirillales</taxon>
        <taxon>Pelagibaculum</taxon>
    </lineage>
</organism>
<dbReference type="PANTHER" id="PTHR21631:SF3">
    <property type="entry name" value="BIFUNCTIONAL GLYOXYLATE CYCLE PROTEIN"/>
    <property type="match status" value="1"/>
</dbReference>
<evidence type="ECO:0000256" key="2">
    <source>
        <dbReference type="ARBA" id="ARBA00022723"/>
    </source>
</evidence>
<keyword evidence="3 8" id="KW-0456">Lyase</keyword>
<evidence type="ECO:0000256" key="6">
    <source>
        <dbReference type="ARBA" id="ARBA00031921"/>
    </source>
</evidence>
<comment type="catalytic activity">
    <reaction evidence="4">
        <text>D-threo-isocitrate = glyoxylate + succinate</text>
        <dbReference type="Rhea" id="RHEA:13245"/>
        <dbReference type="ChEBI" id="CHEBI:15562"/>
        <dbReference type="ChEBI" id="CHEBI:30031"/>
        <dbReference type="ChEBI" id="CHEBI:36655"/>
        <dbReference type="EC" id="4.1.3.1"/>
    </reaction>
</comment>
<dbReference type="Proteomes" id="UP000244906">
    <property type="component" value="Unassembled WGS sequence"/>
</dbReference>
<reference evidence="8 9" key="1">
    <citation type="submission" date="2018-04" db="EMBL/GenBank/DDBJ databases">
        <title>Thalassorhabdus spongiae gen. nov., sp. nov., isolated from a marine sponge in South-West Iceland.</title>
        <authorList>
            <person name="Knobloch S."/>
            <person name="Daussin A."/>
            <person name="Johannsson R."/>
            <person name="Marteinsson V.T."/>
        </authorList>
    </citation>
    <scope>NUCLEOTIDE SEQUENCE [LARGE SCALE GENOMIC DNA]</scope>
    <source>
        <strain evidence="8 9">Hp12</strain>
    </source>
</reference>
<dbReference type="GO" id="GO:0004451">
    <property type="term" value="F:isocitrate lyase activity"/>
    <property type="evidence" value="ECO:0007669"/>
    <property type="project" value="UniProtKB-EC"/>
</dbReference>
<evidence type="ECO:0000256" key="5">
    <source>
        <dbReference type="ARBA" id="ARBA00031022"/>
    </source>
</evidence>